<dbReference type="InterPro" id="IPR000683">
    <property type="entry name" value="Gfo/Idh/MocA-like_OxRdtase_N"/>
</dbReference>
<dbReference type="KEGG" id="lmat:92516022"/>
<dbReference type="Pfam" id="PF01408">
    <property type="entry name" value="GFO_IDH_MocA"/>
    <property type="match status" value="1"/>
</dbReference>
<dbReference type="Pfam" id="PF22725">
    <property type="entry name" value="GFO_IDH_MocA_C3"/>
    <property type="match status" value="1"/>
</dbReference>
<dbReference type="EMBL" id="JAFEUZ010000023">
    <property type="protein sequence ID" value="KAG5478674.1"/>
    <property type="molecule type" value="Genomic_DNA"/>
</dbReference>
<name>A0A836GTC1_9TRYP</name>
<evidence type="ECO:0000313" key="5">
    <source>
        <dbReference type="Proteomes" id="UP000673552"/>
    </source>
</evidence>
<evidence type="ECO:0008006" key="6">
    <source>
        <dbReference type="Google" id="ProtNLM"/>
    </source>
</evidence>
<protein>
    <recommendedName>
        <fullName evidence="6">Oxidoreductase-like protein</fullName>
    </recommendedName>
</protein>
<dbReference type="OrthoDB" id="2129491at2759"/>
<sequence length="375" mass="41498">MSSPAIRVGLLGAANIAWRAWAGVHAHGMLVTRVGCRDDARGHSFVRRVCDALNIDDAAVPTVCSYEELVSAADVDVVYIAIPVTARDHWVKECIKHNKHVVGEKPPAVDAEMLRSWIEALDQRNLLYMDGTMLSHGKRVKEVCAALKRMGGPVKHIFANFTLSGDEAFLRNDIRTDPALEPHGALGDLGWYCIRYTLHLMDFRMPSEVTGRILQQNDRGAIISFAGDMMFEVEGGMVALASFFVSFGSAFEQTLHVTTTEGTLQLDDMCLPMTNRPETEYCEVHNSSDDNVSGSPNLHSEVKHTVKGDTPDFQLTELWGDVARILYADGEGDARRLKAEEESARHWAMISWKTQAVMDKMLESARIGRDSAPPA</sequence>
<reference evidence="5" key="1">
    <citation type="journal article" date="2021" name="Microbiol. Resour. Announc.">
        <title>LGAAP: Leishmaniinae Genome Assembly and Annotation Pipeline.</title>
        <authorList>
            <person name="Almutairi H."/>
            <person name="Urbaniak M.D."/>
            <person name="Bates M.D."/>
            <person name="Jariyapan N."/>
            <person name="Kwakye-Nuako G."/>
            <person name="Thomaz-Soccol V."/>
            <person name="Al-Salem W.S."/>
            <person name="Dillon R.J."/>
            <person name="Bates P.A."/>
            <person name="Gatherer D."/>
        </authorList>
    </citation>
    <scope>NUCLEOTIDE SEQUENCE [LARGE SCALE GENOMIC DNA]</scope>
</reference>
<feature type="domain" description="Gfo/Idh/MocA-like oxidoreductase N-terminal" evidence="2">
    <location>
        <begin position="6"/>
        <end position="129"/>
    </location>
</feature>
<evidence type="ECO:0000259" key="3">
    <source>
        <dbReference type="Pfam" id="PF22725"/>
    </source>
</evidence>
<evidence type="ECO:0000259" key="2">
    <source>
        <dbReference type="Pfam" id="PF01408"/>
    </source>
</evidence>
<dbReference type="SUPFAM" id="SSF51735">
    <property type="entry name" value="NAD(P)-binding Rossmann-fold domains"/>
    <property type="match status" value="1"/>
</dbReference>
<dbReference type="RefSeq" id="XP_067178615.1">
    <property type="nucleotide sequence ID" value="XM_067323510.1"/>
</dbReference>
<accession>A0A836GTC1</accession>
<dbReference type="Proteomes" id="UP000673552">
    <property type="component" value="Unassembled WGS sequence"/>
</dbReference>
<keyword evidence="5" id="KW-1185">Reference proteome</keyword>
<dbReference type="GeneID" id="92516022"/>
<proteinExistence type="inferred from homology"/>
<evidence type="ECO:0000256" key="1">
    <source>
        <dbReference type="ARBA" id="ARBA00010928"/>
    </source>
</evidence>
<dbReference type="InterPro" id="IPR055170">
    <property type="entry name" value="GFO_IDH_MocA-like_dom"/>
</dbReference>
<dbReference type="PANTHER" id="PTHR46368:SF4">
    <property type="entry name" value="OS10G0403700 PROTEIN"/>
    <property type="match status" value="1"/>
</dbReference>
<dbReference type="Gene3D" id="3.40.50.720">
    <property type="entry name" value="NAD(P)-binding Rossmann-like Domain"/>
    <property type="match status" value="1"/>
</dbReference>
<dbReference type="SUPFAM" id="SSF55347">
    <property type="entry name" value="Glyceraldehyde-3-phosphate dehydrogenase-like, C-terminal domain"/>
    <property type="match status" value="1"/>
</dbReference>
<dbReference type="GO" id="GO:0000166">
    <property type="term" value="F:nucleotide binding"/>
    <property type="evidence" value="ECO:0007669"/>
    <property type="project" value="InterPro"/>
</dbReference>
<comment type="caution">
    <text evidence="4">The sequence shown here is derived from an EMBL/GenBank/DDBJ whole genome shotgun (WGS) entry which is preliminary data.</text>
</comment>
<dbReference type="PANTHER" id="PTHR46368">
    <property type="match status" value="1"/>
</dbReference>
<evidence type="ECO:0000313" key="4">
    <source>
        <dbReference type="EMBL" id="KAG5478674.1"/>
    </source>
</evidence>
<dbReference type="AlphaFoldDB" id="A0A836GTC1"/>
<dbReference type="Gene3D" id="3.30.360.10">
    <property type="entry name" value="Dihydrodipicolinate Reductase, domain 2"/>
    <property type="match status" value="1"/>
</dbReference>
<feature type="domain" description="GFO/IDH/MocA-like oxidoreductase" evidence="3">
    <location>
        <begin position="152"/>
        <end position="264"/>
    </location>
</feature>
<gene>
    <name evidence="4" type="ORF">LSCM1_06078</name>
</gene>
<comment type="similarity">
    <text evidence="1">Belongs to the Gfo/Idh/MocA family.</text>
</comment>
<reference evidence="5" key="2">
    <citation type="journal article" date="2021" name="Sci. Data">
        <title>Chromosome-scale genome sequencing, assembly and annotation of six genomes from subfamily Leishmaniinae.</title>
        <authorList>
            <person name="Almutairi H."/>
            <person name="Urbaniak M.D."/>
            <person name="Bates M.D."/>
            <person name="Jariyapan N."/>
            <person name="Kwakye-Nuako G."/>
            <person name="Thomaz Soccol V."/>
            <person name="Al-Salem W.S."/>
            <person name="Dillon R.J."/>
            <person name="Bates P.A."/>
            <person name="Gatherer D."/>
        </authorList>
    </citation>
    <scope>NUCLEOTIDE SEQUENCE [LARGE SCALE GENOMIC DNA]</scope>
</reference>
<dbReference type="InterPro" id="IPR036291">
    <property type="entry name" value="NAD(P)-bd_dom_sf"/>
</dbReference>
<organism evidence="4 5">
    <name type="scientific">Leishmania martiniquensis</name>
    <dbReference type="NCBI Taxonomy" id="1580590"/>
    <lineage>
        <taxon>Eukaryota</taxon>
        <taxon>Discoba</taxon>
        <taxon>Euglenozoa</taxon>
        <taxon>Kinetoplastea</taxon>
        <taxon>Metakinetoplastina</taxon>
        <taxon>Trypanosomatida</taxon>
        <taxon>Trypanosomatidae</taxon>
        <taxon>Leishmaniinae</taxon>
        <taxon>Leishmania</taxon>
    </lineage>
</organism>